<feature type="domain" description="GHMP kinase C-terminal" evidence="11">
    <location>
        <begin position="378"/>
        <end position="453"/>
    </location>
</feature>
<evidence type="ECO:0000256" key="4">
    <source>
        <dbReference type="ARBA" id="ARBA00022840"/>
    </source>
</evidence>
<evidence type="ECO:0000256" key="3">
    <source>
        <dbReference type="ARBA" id="ARBA00022777"/>
    </source>
</evidence>
<dbReference type="Pfam" id="PF08544">
    <property type="entry name" value="GHMP_kinases_C"/>
    <property type="match status" value="1"/>
</dbReference>
<evidence type="ECO:0000313" key="13">
    <source>
        <dbReference type="Proteomes" id="UP000824782"/>
    </source>
</evidence>
<keyword evidence="3" id="KW-0418">Kinase</keyword>
<keyword evidence="2" id="KW-0547">Nucleotide-binding</keyword>
<evidence type="ECO:0000259" key="11">
    <source>
        <dbReference type="Pfam" id="PF08544"/>
    </source>
</evidence>
<comment type="caution">
    <text evidence="12">The sequence shown here is derived from an EMBL/GenBank/DDBJ whole genome shotgun (WGS) entry which is preliminary data.</text>
</comment>
<dbReference type="Proteomes" id="UP000824782">
    <property type="component" value="Unassembled WGS sequence"/>
</dbReference>
<keyword evidence="4" id="KW-0067">ATP-binding</keyword>
<evidence type="ECO:0000256" key="8">
    <source>
        <dbReference type="ARBA" id="ARBA00066363"/>
    </source>
</evidence>
<dbReference type="EC" id="2.7.1.52" evidence="8"/>
<evidence type="ECO:0000256" key="7">
    <source>
        <dbReference type="ARBA" id="ARBA00059365"/>
    </source>
</evidence>
<dbReference type="InterPro" id="IPR013750">
    <property type="entry name" value="GHMP_kinase_C_dom"/>
</dbReference>
<dbReference type="SUPFAM" id="SSF54211">
    <property type="entry name" value="Ribosomal protein S5 domain 2-like"/>
    <property type="match status" value="1"/>
</dbReference>
<dbReference type="PRINTS" id="PR00959">
    <property type="entry name" value="MEVGALKINASE"/>
</dbReference>
<dbReference type="InterPro" id="IPR006204">
    <property type="entry name" value="GHMP_kinase_N_dom"/>
</dbReference>
<feature type="domain" description="GHMP kinase N-terminal" evidence="10">
    <location>
        <begin position="224"/>
        <end position="295"/>
    </location>
</feature>
<dbReference type="Pfam" id="PF00288">
    <property type="entry name" value="GHMP_kinases_N"/>
    <property type="match status" value="1"/>
</dbReference>
<evidence type="ECO:0000256" key="6">
    <source>
        <dbReference type="ARBA" id="ARBA00052616"/>
    </source>
</evidence>
<dbReference type="PANTHER" id="PTHR32463">
    <property type="entry name" value="L-FUCOSE KINASE"/>
    <property type="match status" value="1"/>
</dbReference>
<evidence type="ECO:0000259" key="10">
    <source>
        <dbReference type="Pfam" id="PF00288"/>
    </source>
</evidence>
<comment type="function">
    <text evidence="7">Takes part in the salvage pathway for reutilization of fucose from the degradation of oligosaccharides.</text>
</comment>
<dbReference type="EMBL" id="WNYA01000005">
    <property type="protein sequence ID" value="KAG8572570.1"/>
    <property type="molecule type" value="Genomic_DNA"/>
</dbReference>
<dbReference type="AlphaFoldDB" id="A0AAV7BIV0"/>
<evidence type="ECO:0000256" key="2">
    <source>
        <dbReference type="ARBA" id="ARBA00022741"/>
    </source>
</evidence>
<comment type="similarity">
    <text evidence="5">Belongs to the GHMP kinase family.</text>
</comment>
<proteinExistence type="inferred from homology"/>
<sequence>MTDDPGIAARALACVADLLGCMAGREGGLRSGPAANKDWTPAYLLLEKGNVMLGVKLLAEERERWLSRPAMLIRAARHYEGAEQILIRRAVMSSFKFVSISEKELPPQGQWVTAECPARIDMSGGWSDTPPITYEHGGAVVNVAVLVDGQRPMGARARRIPEPLLRLSSKSGPPGAEFHTNLTCRSLADLQDYCQPQAPGALLKAAFICTKTVNLTCEKMLSEQLAGKYGGGFELQTWSNLPHGSGLGTSSILAGAVMVVLYEASGRSVDAESLIHAVLHLEQVLTTGGGWQDQVGGLIPGVKIGRSAPELPLHVTIECLQLPDGFLETLNQHLLLVYTGKTRLARNLLQDVLRNWYARLPDILQNVDALVNNAELCAESFQKGDIQLLGKCLSTYWQQKKCMAPGCEPQAVRRIMDTLEPYVYGQSLAGAGGGGFLYILTKKPNQKNVLQNLLERIQGLERCRVHTVQVETTTFMVRLENDKDI</sequence>
<comment type="catalytic activity">
    <reaction evidence="6">
        <text>L-fucose + ATP = beta-L-fucose 1-phosphate + ADP + H(+)</text>
        <dbReference type="Rhea" id="RHEA:13241"/>
        <dbReference type="ChEBI" id="CHEBI:2181"/>
        <dbReference type="ChEBI" id="CHEBI:15378"/>
        <dbReference type="ChEBI" id="CHEBI:30616"/>
        <dbReference type="ChEBI" id="CHEBI:57268"/>
        <dbReference type="ChEBI" id="CHEBI:456216"/>
        <dbReference type="EC" id="2.7.1.52"/>
    </reaction>
</comment>
<protein>
    <recommendedName>
        <fullName evidence="9">L-fucose kinase</fullName>
        <ecNumber evidence="8">2.7.1.52</ecNumber>
    </recommendedName>
</protein>
<evidence type="ECO:0000256" key="9">
    <source>
        <dbReference type="ARBA" id="ARBA00071656"/>
    </source>
</evidence>
<name>A0AAV7BIV0_ENGPU</name>
<dbReference type="InterPro" id="IPR052203">
    <property type="entry name" value="GHMP_Kinase-Related"/>
</dbReference>
<organism evidence="12 13">
    <name type="scientific">Engystomops pustulosus</name>
    <name type="common">Tungara frog</name>
    <name type="synonym">Physalaemus pustulosus</name>
    <dbReference type="NCBI Taxonomy" id="76066"/>
    <lineage>
        <taxon>Eukaryota</taxon>
        <taxon>Metazoa</taxon>
        <taxon>Chordata</taxon>
        <taxon>Craniata</taxon>
        <taxon>Vertebrata</taxon>
        <taxon>Euteleostomi</taxon>
        <taxon>Amphibia</taxon>
        <taxon>Batrachia</taxon>
        <taxon>Anura</taxon>
        <taxon>Neobatrachia</taxon>
        <taxon>Hyloidea</taxon>
        <taxon>Leptodactylidae</taxon>
        <taxon>Leiuperinae</taxon>
        <taxon>Engystomops</taxon>
    </lineage>
</organism>
<evidence type="ECO:0000256" key="1">
    <source>
        <dbReference type="ARBA" id="ARBA00022679"/>
    </source>
</evidence>
<keyword evidence="1" id="KW-0808">Transferase</keyword>
<dbReference type="Gene3D" id="3.30.230.120">
    <property type="match status" value="1"/>
</dbReference>
<dbReference type="GO" id="GO:0042352">
    <property type="term" value="P:GDP-L-fucose salvage"/>
    <property type="evidence" value="ECO:0007669"/>
    <property type="project" value="TreeGrafter"/>
</dbReference>
<keyword evidence="13" id="KW-1185">Reference proteome</keyword>
<dbReference type="GO" id="GO:0005524">
    <property type="term" value="F:ATP binding"/>
    <property type="evidence" value="ECO:0007669"/>
    <property type="project" value="UniProtKB-KW"/>
</dbReference>
<dbReference type="InterPro" id="IPR036554">
    <property type="entry name" value="GHMP_kinase_C_sf"/>
</dbReference>
<evidence type="ECO:0000313" key="12">
    <source>
        <dbReference type="EMBL" id="KAG8572570.1"/>
    </source>
</evidence>
<accession>A0AAV7BIV0</accession>
<dbReference type="InterPro" id="IPR020568">
    <property type="entry name" value="Ribosomal_Su5_D2-typ_SF"/>
</dbReference>
<dbReference type="PANTHER" id="PTHR32463:SF0">
    <property type="entry name" value="L-FUCOSE KINASE"/>
    <property type="match status" value="1"/>
</dbReference>
<reference evidence="12" key="1">
    <citation type="thesis" date="2020" institute="ProQuest LLC" country="789 East Eisenhower Parkway, Ann Arbor, MI, USA">
        <title>Comparative Genomics and Chromosome Evolution.</title>
        <authorList>
            <person name="Mudd A.B."/>
        </authorList>
    </citation>
    <scope>NUCLEOTIDE SEQUENCE</scope>
    <source>
        <strain evidence="12">237g6f4</strain>
        <tissue evidence="12">Blood</tissue>
    </source>
</reference>
<evidence type="ECO:0000256" key="5">
    <source>
        <dbReference type="ARBA" id="ARBA00038121"/>
    </source>
</evidence>
<dbReference type="FunFam" id="3.30.230.120:FF:000001">
    <property type="entry name" value="L-fucose kinase"/>
    <property type="match status" value="1"/>
</dbReference>
<gene>
    <name evidence="12" type="ORF">GDO81_012097</name>
</gene>
<dbReference type="SUPFAM" id="SSF55060">
    <property type="entry name" value="GHMP Kinase, C-terminal domain"/>
    <property type="match status" value="1"/>
</dbReference>
<dbReference type="GO" id="GO:0050201">
    <property type="term" value="F:fucokinase activity"/>
    <property type="evidence" value="ECO:0007669"/>
    <property type="project" value="UniProtKB-EC"/>
</dbReference>